<dbReference type="PANTHER" id="PTHR31072:SF224">
    <property type="entry name" value="TRANSCRIPTION FACTOR TCP1"/>
    <property type="match status" value="1"/>
</dbReference>
<keyword evidence="5" id="KW-0804">Transcription</keyword>
<dbReference type="EMBL" id="MG593404">
    <property type="protein sequence ID" value="AXM04989.1"/>
    <property type="molecule type" value="Genomic_DNA"/>
</dbReference>
<reference evidence="10" key="1">
    <citation type="journal article" date="2018" name="Front. Plant Sci.">
        <title>Patterning the Asteraceae Capitulum: Duplications and Differential Expression of the Flower Symmetry CYC2-Like Genes.</title>
        <authorList>
            <person name="Chen J."/>
            <person name="Shen C.Z."/>
            <person name="Guo Y.P."/>
            <person name="Rao G.Y."/>
        </authorList>
    </citation>
    <scope>NUCLEOTIDE SEQUENCE</scope>
</reference>
<name>A0A346D3H1_9ASTR</name>
<dbReference type="InterPro" id="IPR017887">
    <property type="entry name" value="TF_TCP_subgr"/>
</dbReference>
<dbReference type="InterPro" id="IPR005333">
    <property type="entry name" value="Transcription_factor_TCP"/>
</dbReference>
<dbReference type="PROSITE" id="PS51370">
    <property type="entry name" value="R"/>
    <property type="match status" value="1"/>
</dbReference>
<proteinExistence type="predicted"/>
<evidence type="ECO:0000256" key="3">
    <source>
        <dbReference type="ARBA" id="ARBA00023015"/>
    </source>
</evidence>
<keyword evidence="4" id="KW-0238">DNA-binding</keyword>
<keyword evidence="2" id="KW-0217">Developmental protein</keyword>
<keyword evidence="6" id="KW-0539">Nucleus</keyword>
<dbReference type="GO" id="GO:0005634">
    <property type="term" value="C:nucleus"/>
    <property type="evidence" value="ECO:0007669"/>
    <property type="project" value="UniProtKB-SubCell"/>
</dbReference>
<evidence type="ECO:0000256" key="4">
    <source>
        <dbReference type="ARBA" id="ARBA00023125"/>
    </source>
</evidence>
<evidence type="ECO:0000256" key="6">
    <source>
        <dbReference type="ARBA" id="ARBA00023242"/>
    </source>
</evidence>
<dbReference type="AlphaFoldDB" id="A0A346D3H1"/>
<protein>
    <submittedName>
        <fullName evidence="10">Cycloidea-like protein</fullName>
    </submittedName>
</protein>
<dbReference type="InterPro" id="IPR017888">
    <property type="entry name" value="CYC/TB1_R_domain"/>
</dbReference>
<dbReference type="PROSITE" id="PS51369">
    <property type="entry name" value="TCP"/>
    <property type="match status" value="1"/>
</dbReference>
<sequence length="330" mass="37522">MFSSNLNFPQLPSSTNVIPPPNSFFDHEKEALHFNYHGQQRNDDPFISGDYFFHAYNSTAAPPPPVVENITTIKQDFVRQQQFSEGSGLPYCEDHDDLLDSVISRYKKKMETSKKDGHSKIYTARGPRDRRVRLSVEIARKFFCLQELLGFEKASKTLDWLLTKSLTAIKELVEEMEHCSSSTLTDQSKVKFLETINGGLDEDNRQMKKSVLKSCVDGKKKKKSPKCNAGFQANVARDQSRAEARARARERTREKMRVKKLDDGLKTSVPDGCECCQVIRPLNLALQSGCWSRIEPQSAYKDTGWECIMDPETSKQSNDSSPQIHEQQGD</sequence>
<organism evidence="10">
    <name type="scientific">Myripnois dioica</name>
    <dbReference type="NCBI Taxonomy" id="130281"/>
    <lineage>
        <taxon>Eukaryota</taxon>
        <taxon>Viridiplantae</taxon>
        <taxon>Streptophyta</taxon>
        <taxon>Embryophyta</taxon>
        <taxon>Tracheophyta</taxon>
        <taxon>Spermatophyta</taxon>
        <taxon>Magnoliopsida</taxon>
        <taxon>eudicotyledons</taxon>
        <taxon>Gunneridae</taxon>
        <taxon>Pentapetalae</taxon>
        <taxon>asterids</taxon>
        <taxon>campanulids</taxon>
        <taxon>Asterales</taxon>
        <taxon>Asteraceae</taxon>
        <taxon>Pertyoideae</taxon>
        <taxon>Pertyeae</taxon>
        <taxon>Myripnois</taxon>
    </lineage>
</organism>
<evidence type="ECO:0000256" key="1">
    <source>
        <dbReference type="ARBA" id="ARBA00004123"/>
    </source>
</evidence>
<evidence type="ECO:0000313" key="10">
    <source>
        <dbReference type="EMBL" id="AXM04989.1"/>
    </source>
</evidence>
<feature type="domain" description="R" evidence="9">
    <location>
        <begin position="238"/>
        <end position="255"/>
    </location>
</feature>
<dbReference type="GO" id="GO:0043565">
    <property type="term" value="F:sequence-specific DNA binding"/>
    <property type="evidence" value="ECO:0007669"/>
    <property type="project" value="TreeGrafter"/>
</dbReference>
<feature type="domain" description="TCP" evidence="8">
    <location>
        <begin position="114"/>
        <end position="172"/>
    </location>
</feature>
<dbReference type="PANTHER" id="PTHR31072">
    <property type="entry name" value="TRANSCRIPTION FACTOR TCP4-RELATED"/>
    <property type="match status" value="1"/>
</dbReference>
<feature type="compositionally biased region" description="Polar residues" evidence="7">
    <location>
        <begin position="314"/>
        <end position="330"/>
    </location>
</feature>
<feature type="region of interest" description="Disordered" evidence="7">
    <location>
        <begin position="306"/>
        <end position="330"/>
    </location>
</feature>
<dbReference type="GO" id="GO:2000032">
    <property type="term" value="P:regulation of secondary shoot formation"/>
    <property type="evidence" value="ECO:0007669"/>
    <property type="project" value="TreeGrafter"/>
</dbReference>
<dbReference type="GO" id="GO:0003700">
    <property type="term" value="F:DNA-binding transcription factor activity"/>
    <property type="evidence" value="ECO:0007669"/>
    <property type="project" value="InterPro"/>
</dbReference>
<dbReference type="Pfam" id="PF03634">
    <property type="entry name" value="TCP"/>
    <property type="match status" value="1"/>
</dbReference>
<accession>A0A346D3H1</accession>
<evidence type="ECO:0000259" key="9">
    <source>
        <dbReference type="PROSITE" id="PS51370"/>
    </source>
</evidence>
<evidence type="ECO:0000256" key="2">
    <source>
        <dbReference type="ARBA" id="ARBA00022473"/>
    </source>
</evidence>
<keyword evidence="3" id="KW-0805">Transcription regulation</keyword>
<evidence type="ECO:0000259" key="8">
    <source>
        <dbReference type="PROSITE" id="PS51369"/>
    </source>
</evidence>
<comment type="subcellular location">
    <subcellularLocation>
        <location evidence="1">Nucleus</location>
    </subcellularLocation>
</comment>
<evidence type="ECO:0000256" key="7">
    <source>
        <dbReference type="SAM" id="MobiDB-lite"/>
    </source>
</evidence>
<evidence type="ECO:0000256" key="5">
    <source>
        <dbReference type="ARBA" id="ARBA00023163"/>
    </source>
</evidence>